<dbReference type="InterPro" id="IPR017205">
    <property type="entry name" value="Sig_transdc_His_kinase_ChrS"/>
</dbReference>
<evidence type="ECO:0000256" key="3">
    <source>
        <dbReference type="ARBA" id="ARBA00023012"/>
    </source>
</evidence>
<evidence type="ECO:0000313" key="9">
    <source>
        <dbReference type="Proteomes" id="UP001589793"/>
    </source>
</evidence>
<dbReference type="EMBL" id="JBHLSV010000015">
    <property type="protein sequence ID" value="MFC0674794.1"/>
    <property type="molecule type" value="Genomic_DNA"/>
</dbReference>
<feature type="transmembrane region" description="Helical" evidence="6">
    <location>
        <begin position="73"/>
        <end position="94"/>
    </location>
</feature>
<evidence type="ECO:0000256" key="5">
    <source>
        <dbReference type="SAM" id="MobiDB-lite"/>
    </source>
</evidence>
<keyword evidence="6" id="KW-0472">Membrane</keyword>
<dbReference type="RefSeq" id="WP_376981216.1">
    <property type="nucleotide sequence ID" value="NZ_JBHLSV010000015.1"/>
</dbReference>
<proteinExistence type="predicted"/>
<dbReference type="InterPro" id="IPR011712">
    <property type="entry name" value="Sig_transdc_His_kin_sub3_dim/P"/>
</dbReference>
<dbReference type="CDD" id="cd16917">
    <property type="entry name" value="HATPase_UhpB-NarQ-NarX-like"/>
    <property type="match status" value="1"/>
</dbReference>
<dbReference type="Proteomes" id="UP001589793">
    <property type="component" value="Unassembled WGS sequence"/>
</dbReference>
<evidence type="ECO:0000256" key="4">
    <source>
        <dbReference type="SAM" id="Coils"/>
    </source>
</evidence>
<dbReference type="PANTHER" id="PTHR24421">
    <property type="entry name" value="NITRATE/NITRITE SENSOR PROTEIN NARX-RELATED"/>
    <property type="match status" value="1"/>
</dbReference>
<dbReference type="Pfam" id="PF07730">
    <property type="entry name" value="HisKA_3"/>
    <property type="match status" value="1"/>
</dbReference>
<keyword evidence="1" id="KW-0808">Transferase</keyword>
<keyword evidence="2 8" id="KW-0418">Kinase</keyword>
<dbReference type="InterPro" id="IPR003594">
    <property type="entry name" value="HATPase_dom"/>
</dbReference>
<dbReference type="InterPro" id="IPR036890">
    <property type="entry name" value="HATPase_C_sf"/>
</dbReference>
<dbReference type="GO" id="GO:0016301">
    <property type="term" value="F:kinase activity"/>
    <property type="evidence" value="ECO:0007669"/>
    <property type="project" value="UniProtKB-KW"/>
</dbReference>
<sequence>MVALSTRTPPEQSSVPADDPAPREDVRPTVPPPSRPTGRFALFMERWLPVVLAAVSFGVGWQASGALGFRSTVLHSILPILATLLLRPVLTRLLRRRGAGDRRLIAVFALHQLLILVAVALNPLACIYAFIGYIDAPRFLTGRAVLVAVVGTALTCALGQAGGPEGALAVPALFGLLLLVNVLLSLGMGYLAEEREMQVAAREQAALELEQAMRENAALQEELLRRAREAGAGEERTRLAREIHDTVAQGLVGVIRQLEAVPARSLDATALRRIATAEEAARECLVDARRAVEALAPRQLAAGDLTDVLGELVARWARDHRIVATFDADRAPDPCPHGHALIRVTQEALSNIARHAGARTVEITLAAEAHGLLLRIADDGAGFDPRRAARGHGLENMQARLVELGGELRIEASPGAGCVLLARIP</sequence>
<feature type="transmembrane region" description="Helical" evidence="6">
    <location>
        <begin position="106"/>
        <end position="134"/>
    </location>
</feature>
<keyword evidence="9" id="KW-1185">Reference proteome</keyword>
<feature type="transmembrane region" description="Helical" evidence="6">
    <location>
        <begin position="47"/>
        <end position="67"/>
    </location>
</feature>
<feature type="coiled-coil region" evidence="4">
    <location>
        <begin position="202"/>
        <end position="229"/>
    </location>
</feature>
<keyword evidence="3" id="KW-0902">Two-component regulatory system</keyword>
<dbReference type="InterPro" id="IPR050482">
    <property type="entry name" value="Sensor_HK_TwoCompSys"/>
</dbReference>
<feature type="transmembrane region" description="Helical" evidence="6">
    <location>
        <begin position="170"/>
        <end position="192"/>
    </location>
</feature>
<evidence type="ECO:0000259" key="7">
    <source>
        <dbReference type="PROSITE" id="PS50109"/>
    </source>
</evidence>
<dbReference type="Pfam" id="PF02518">
    <property type="entry name" value="HATPase_c"/>
    <property type="match status" value="1"/>
</dbReference>
<comment type="caution">
    <text evidence="8">The sequence shown here is derived from an EMBL/GenBank/DDBJ whole genome shotgun (WGS) entry which is preliminary data.</text>
</comment>
<reference evidence="8 9" key="1">
    <citation type="submission" date="2024-09" db="EMBL/GenBank/DDBJ databases">
        <authorList>
            <person name="Sun Q."/>
            <person name="Mori K."/>
        </authorList>
    </citation>
    <scope>NUCLEOTIDE SEQUENCE [LARGE SCALE GENOMIC DNA]</scope>
    <source>
        <strain evidence="8 9">CICC 10874</strain>
    </source>
</reference>
<keyword evidence="4" id="KW-0175">Coiled coil</keyword>
<feature type="transmembrane region" description="Helical" evidence="6">
    <location>
        <begin position="140"/>
        <end position="158"/>
    </location>
</feature>
<gene>
    <name evidence="8" type="ORF">ACFFF6_12575</name>
</gene>
<evidence type="ECO:0000313" key="8">
    <source>
        <dbReference type="EMBL" id="MFC0674794.1"/>
    </source>
</evidence>
<dbReference type="SUPFAM" id="SSF55874">
    <property type="entry name" value="ATPase domain of HSP90 chaperone/DNA topoisomerase II/histidine kinase"/>
    <property type="match status" value="1"/>
</dbReference>
<evidence type="ECO:0000256" key="2">
    <source>
        <dbReference type="ARBA" id="ARBA00022777"/>
    </source>
</evidence>
<dbReference type="PIRSF" id="PIRSF037434">
    <property type="entry name" value="STHK_ChrS"/>
    <property type="match status" value="1"/>
</dbReference>
<protein>
    <submittedName>
        <fullName evidence="8">Sensor histidine kinase</fullName>
    </submittedName>
</protein>
<feature type="compositionally biased region" description="Polar residues" evidence="5">
    <location>
        <begin position="1"/>
        <end position="15"/>
    </location>
</feature>
<dbReference type="Gene3D" id="1.20.5.1930">
    <property type="match status" value="1"/>
</dbReference>
<feature type="domain" description="Histidine kinase" evidence="7">
    <location>
        <begin position="341"/>
        <end position="425"/>
    </location>
</feature>
<keyword evidence="6" id="KW-0812">Transmembrane</keyword>
<evidence type="ECO:0000256" key="1">
    <source>
        <dbReference type="ARBA" id="ARBA00022679"/>
    </source>
</evidence>
<dbReference type="PANTHER" id="PTHR24421:SF62">
    <property type="entry name" value="SENSORY TRANSDUCTION HISTIDINE KINASE"/>
    <property type="match status" value="1"/>
</dbReference>
<dbReference type="Gene3D" id="3.30.565.10">
    <property type="entry name" value="Histidine kinase-like ATPase, C-terminal domain"/>
    <property type="match status" value="1"/>
</dbReference>
<feature type="region of interest" description="Disordered" evidence="5">
    <location>
        <begin position="1"/>
        <end position="33"/>
    </location>
</feature>
<evidence type="ECO:0000256" key="6">
    <source>
        <dbReference type="SAM" id="Phobius"/>
    </source>
</evidence>
<keyword evidence="6" id="KW-1133">Transmembrane helix</keyword>
<accession>A0ABV6RCS5</accession>
<dbReference type="InterPro" id="IPR005467">
    <property type="entry name" value="His_kinase_dom"/>
</dbReference>
<organism evidence="8 9">
    <name type="scientific">Brachybacterium hainanense</name>
    <dbReference type="NCBI Taxonomy" id="1541174"/>
    <lineage>
        <taxon>Bacteria</taxon>
        <taxon>Bacillati</taxon>
        <taxon>Actinomycetota</taxon>
        <taxon>Actinomycetes</taxon>
        <taxon>Micrococcales</taxon>
        <taxon>Dermabacteraceae</taxon>
        <taxon>Brachybacterium</taxon>
    </lineage>
</organism>
<name>A0ABV6RCS5_9MICO</name>
<dbReference type="PROSITE" id="PS50109">
    <property type="entry name" value="HIS_KIN"/>
    <property type="match status" value="1"/>
</dbReference>